<dbReference type="PROSITE" id="PS50110">
    <property type="entry name" value="RESPONSE_REGULATORY"/>
    <property type="match status" value="1"/>
</dbReference>
<protein>
    <submittedName>
        <fullName evidence="14">Response regulator</fullName>
    </submittedName>
</protein>
<dbReference type="PROSITE" id="PS50894">
    <property type="entry name" value="HPT"/>
    <property type="match status" value="1"/>
</dbReference>
<keyword evidence="3 11" id="KW-0597">Phosphoprotein</keyword>
<dbReference type="PANTHER" id="PTHR45339:SF1">
    <property type="entry name" value="HYBRID SIGNAL TRANSDUCTION HISTIDINE KINASE J"/>
    <property type="match status" value="1"/>
</dbReference>
<evidence type="ECO:0000256" key="4">
    <source>
        <dbReference type="ARBA" id="ARBA00022692"/>
    </source>
</evidence>
<evidence type="ECO:0000259" key="13">
    <source>
        <dbReference type="PROSITE" id="PS50894"/>
    </source>
</evidence>
<dbReference type="InterPro" id="IPR011006">
    <property type="entry name" value="CheY-like_superfamily"/>
</dbReference>
<evidence type="ECO:0000256" key="8">
    <source>
        <dbReference type="ARBA" id="ARBA00023012"/>
    </source>
</evidence>
<keyword evidence="4" id="KW-0812">Transmembrane</keyword>
<dbReference type="Pfam" id="PF00072">
    <property type="entry name" value="Response_reg"/>
    <property type="match status" value="1"/>
</dbReference>
<dbReference type="InterPro" id="IPR008207">
    <property type="entry name" value="Sig_transdc_His_kin_Hpt_dom"/>
</dbReference>
<name>A0ABV0H638_9NEIS</name>
<dbReference type="InterPro" id="IPR001789">
    <property type="entry name" value="Sig_transdc_resp-reg_receiver"/>
</dbReference>
<keyword evidence="6" id="KW-0067">ATP-binding</keyword>
<reference evidence="14 15" key="1">
    <citation type="submission" date="2024-05" db="EMBL/GenBank/DDBJ databases">
        <authorList>
            <person name="De Oliveira J.P."/>
            <person name="Noriler S.A."/>
            <person name="De Oliveira A.G."/>
            <person name="Sipoli D.S."/>
        </authorList>
    </citation>
    <scope>NUCLEOTIDE SEQUENCE [LARGE SCALE GENOMIC DNA]</scope>
    <source>
        <strain evidence="14 15">LABIM186</strain>
    </source>
</reference>
<dbReference type="Proteomes" id="UP001438292">
    <property type="component" value="Unassembled WGS sequence"/>
</dbReference>
<accession>A0ABV0H638</accession>
<keyword evidence="5" id="KW-0547">Nucleotide-binding</keyword>
<evidence type="ECO:0000313" key="14">
    <source>
        <dbReference type="EMBL" id="MEO3954448.1"/>
    </source>
</evidence>
<dbReference type="SMART" id="SM00448">
    <property type="entry name" value="REC"/>
    <property type="match status" value="1"/>
</dbReference>
<feature type="domain" description="Response regulatory" evidence="12">
    <location>
        <begin position="33"/>
        <end position="150"/>
    </location>
</feature>
<keyword evidence="8" id="KW-0902">Two-component regulatory system</keyword>
<dbReference type="Gene3D" id="3.40.50.2300">
    <property type="match status" value="1"/>
</dbReference>
<comment type="subcellular location">
    <subcellularLocation>
        <location evidence="1">Cell membrane</location>
        <topology evidence="1">Multi-pass membrane protein</topology>
    </subcellularLocation>
</comment>
<evidence type="ECO:0000259" key="12">
    <source>
        <dbReference type="PROSITE" id="PS50110"/>
    </source>
</evidence>
<proteinExistence type="predicted"/>
<keyword evidence="2" id="KW-1003">Cell membrane</keyword>
<comment type="caution">
    <text evidence="14">The sequence shown here is derived from an EMBL/GenBank/DDBJ whole genome shotgun (WGS) entry which is preliminary data.</text>
</comment>
<evidence type="ECO:0000256" key="10">
    <source>
        <dbReference type="PROSITE-ProRule" id="PRU00110"/>
    </source>
</evidence>
<gene>
    <name evidence="14" type="ORF">ABH309_08270</name>
</gene>
<evidence type="ECO:0000256" key="6">
    <source>
        <dbReference type="ARBA" id="ARBA00022840"/>
    </source>
</evidence>
<evidence type="ECO:0000256" key="2">
    <source>
        <dbReference type="ARBA" id="ARBA00022475"/>
    </source>
</evidence>
<dbReference type="EMBL" id="JBDQQU010000007">
    <property type="protein sequence ID" value="MEO3954448.1"/>
    <property type="molecule type" value="Genomic_DNA"/>
</dbReference>
<keyword evidence="7" id="KW-1133">Transmembrane helix</keyword>
<evidence type="ECO:0000256" key="3">
    <source>
        <dbReference type="ARBA" id="ARBA00022553"/>
    </source>
</evidence>
<dbReference type="SUPFAM" id="SSF52172">
    <property type="entry name" value="CheY-like"/>
    <property type="match status" value="1"/>
</dbReference>
<organism evidence="14 15">
    <name type="scientific">Chromobacterium piscinae</name>
    <dbReference type="NCBI Taxonomy" id="686831"/>
    <lineage>
        <taxon>Bacteria</taxon>
        <taxon>Pseudomonadati</taxon>
        <taxon>Pseudomonadota</taxon>
        <taxon>Betaproteobacteria</taxon>
        <taxon>Neisseriales</taxon>
        <taxon>Chromobacteriaceae</taxon>
        <taxon>Chromobacterium</taxon>
    </lineage>
</organism>
<dbReference type="RefSeq" id="WP_346194624.1">
    <property type="nucleotide sequence ID" value="NZ_JBDJHV010000014.1"/>
</dbReference>
<keyword evidence="9" id="KW-0472">Membrane</keyword>
<dbReference type="Pfam" id="PF01627">
    <property type="entry name" value="Hpt"/>
    <property type="match status" value="1"/>
</dbReference>
<evidence type="ECO:0000256" key="9">
    <source>
        <dbReference type="ARBA" id="ARBA00023136"/>
    </source>
</evidence>
<feature type="domain" description="HPt" evidence="13">
    <location>
        <begin position="174"/>
        <end position="266"/>
    </location>
</feature>
<dbReference type="PANTHER" id="PTHR45339">
    <property type="entry name" value="HYBRID SIGNAL TRANSDUCTION HISTIDINE KINASE J"/>
    <property type="match status" value="1"/>
</dbReference>
<evidence type="ECO:0000256" key="11">
    <source>
        <dbReference type="PROSITE-ProRule" id="PRU00169"/>
    </source>
</evidence>
<feature type="modified residue" description="4-aspartylphosphate" evidence="11">
    <location>
        <position position="84"/>
    </location>
</feature>
<evidence type="ECO:0000313" key="15">
    <source>
        <dbReference type="Proteomes" id="UP001438292"/>
    </source>
</evidence>
<dbReference type="CDD" id="cd17546">
    <property type="entry name" value="REC_hyHK_CKI1_RcsC-like"/>
    <property type="match status" value="1"/>
</dbReference>
<sequence>MMRTAFHQKWNERCFGGLMEQGHSIETERVQLHVLLVDDSQINQLFVASLAEDLGISLDCANNGAEALQRLREDSRRYQLVLMDLQMPVLDGLGATRAIREELKLRLPIIALTASAEPDHQESCRLAGMNGFLRKPVDGEALLRLIDHYRVRGQAGEEYGKLKLDTLKLLHRASATRLRSTLQEAIDTCRQDFDQACQQWRQGDSETAARLIHRYRGSLGTFAYEGFVRLTLDLEHAIRQGDENLEPRLDVFRAELDELLCQLQRWMENHEN</sequence>
<dbReference type="SUPFAM" id="SSF47226">
    <property type="entry name" value="Histidine-containing phosphotransfer domain, HPT domain"/>
    <property type="match status" value="1"/>
</dbReference>
<evidence type="ECO:0000256" key="7">
    <source>
        <dbReference type="ARBA" id="ARBA00022989"/>
    </source>
</evidence>
<feature type="modified residue" description="Phosphohistidine" evidence="10">
    <location>
        <position position="213"/>
    </location>
</feature>
<dbReference type="InterPro" id="IPR036641">
    <property type="entry name" value="HPT_dom_sf"/>
</dbReference>
<evidence type="ECO:0000256" key="5">
    <source>
        <dbReference type="ARBA" id="ARBA00022741"/>
    </source>
</evidence>
<keyword evidence="15" id="KW-1185">Reference proteome</keyword>
<evidence type="ECO:0000256" key="1">
    <source>
        <dbReference type="ARBA" id="ARBA00004651"/>
    </source>
</evidence>
<dbReference type="Gene3D" id="1.20.120.160">
    <property type="entry name" value="HPT domain"/>
    <property type="match status" value="1"/>
</dbReference>